<evidence type="ECO:0000259" key="1">
    <source>
        <dbReference type="PROSITE" id="PS51831"/>
    </source>
</evidence>
<dbReference type="RefSeq" id="WP_101289734.1">
    <property type="nucleotide sequence ID" value="NZ_FOUQ01000016.1"/>
</dbReference>
<protein>
    <submittedName>
        <fullName evidence="2">Phosphohydrolase</fullName>
    </submittedName>
</protein>
<keyword evidence="3" id="KW-1185">Reference proteome</keyword>
<dbReference type="OrthoDB" id="9797344at2"/>
<proteinExistence type="predicted"/>
<feature type="domain" description="HD" evidence="1">
    <location>
        <begin position="32"/>
        <end position="136"/>
    </location>
</feature>
<dbReference type="SUPFAM" id="SSF109604">
    <property type="entry name" value="HD-domain/PDEase-like"/>
    <property type="match status" value="1"/>
</dbReference>
<dbReference type="SMART" id="SM00471">
    <property type="entry name" value="HDc"/>
    <property type="match status" value="1"/>
</dbReference>
<dbReference type="AlphaFoldDB" id="A0A1I4WEC8"/>
<evidence type="ECO:0000313" key="3">
    <source>
        <dbReference type="Proteomes" id="UP000233491"/>
    </source>
</evidence>
<dbReference type="PROSITE" id="PS51831">
    <property type="entry name" value="HD"/>
    <property type="match status" value="1"/>
</dbReference>
<reference evidence="2 3" key="1">
    <citation type="submission" date="2017-12" db="EMBL/GenBank/DDBJ databases">
        <title>Anaerobic carbon monoxide metabolism by Pleomorphomonas carboxyditropha sp. nov., a new mesophilic hydrogenogenic carboxidotroph.</title>
        <authorList>
            <person name="Esquivel-Elizondo S."/>
            <person name="Krajmalnik-Brown R."/>
        </authorList>
    </citation>
    <scope>NUCLEOTIDE SEQUENCE [LARGE SCALE GENOMIC DNA]</scope>
    <source>
        <strain evidence="2 3">R5-392</strain>
    </source>
</reference>
<dbReference type="PANTHER" id="PTHR33594">
    <property type="entry name" value="SUPERFAMILY HYDROLASE, PUTATIVE (AFU_ORTHOLOGUE AFUA_1G03035)-RELATED"/>
    <property type="match status" value="1"/>
</dbReference>
<dbReference type="Pfam" id="PF01966">
    <property type="entry name" value="HD"/>
    <property type="match status" value="1"/>
</dbReference>
<keyword evidence="2" id="KW-0378">Hydrolase</keyword>
<dbReference type="GO" id="GO:0016787">
    <property type="term" value="F:hydrolase activity"/>
    <property type="evidence" value="ECO:0007669"/>
    <property type="project" value="UniProtKB-KW"/>
</dbReference>
<dbReference type="InterPro" id="IPR006674">
    <property type="entry name" value="HD_domain"/>
</dbReference>
<accession>A0A1I4WEC8</accession>
<comment type="caution">
    <text evidence="2">The sequence shown here is derived from an EMBL/GenBank/DDBJ whole genome shotgun (WGS) entry which is preliminary data.</text>
</comment>
<dbReference type="EMBL" id="PJNW01000009">
    <property type="protein sequence ID" value="PKR88990.1"/>
    <property type="molecule type" value="Genomic_DNA"/>
</dbReference>
<organism evidence="2 3">
    <name type="scientific">Pleomorphomonas diazotrophica</name>
    <dbReference type="NCBI Taxonomy" id="1166257"/>
    <lineage>
        <taxon>Bacteria</taxon>
        <taxon>Pseudomonadati</taxon>
        <taxon>Pseudomonadota</taxon>
        <taxon>Alphaproteobacteria</taxon>
        <taxon>Hyphomicrobiales</taxon>
        <taxon>Pleomorphomonadaceae</taxon>
        <taxon>Pleomorphomonas</taxon>
    </lineage>
</organism>
<name>A0A1I4WEC8_9HYPH</name>
<dbReference type="Proteomes" id="UP000233491">
    <property type="component" value="Unassembled WGS sequence"/>
</dbReference>
<dbReference type="PANTHER" id="PTHR33594:SF1">
    <property type="entry name" value="HD_PDEASE DOMAIN-CONTAINING PROTEIN"/>
    <property type="match status" value="1"/>
</dbReference>
<evidence type="ECO:0000313" key="2">
    <source>
        <dbReference type="EMBL" id="PKR88990.1"/>
    </source>
</evidence>
<dbReference type="CDD" id="cd00077">
    <property type="entry name" value="HDc"/>
    <property type="match status" value="1"/>
</dbReference>
<gene>
    <name evidence="2" type="ORF">CXZ10_12830</name>
</gene>
<dbReference type="InterPro" id="IPR003607">
    <property type="entry name" value="HD/PDEase_dom"/>
</dbReference>
<sequence length="216" mass="24046">MTFSLFSPHDRLASLLLPHSGACVCSTDGSHDFSHLLRVWKNATVISDNEGGDTEILLASVLLHDCVDVEKNSPDRPRASQLSARKARGILDDIGWDAERREKVAHAIEAHSFSAGIEPTTLEARILQDADRLDAIGMIGAARCFYVAGRLNNHLYDAGDPSAEERPLNDSRFALDHFMTKLFKLCDGFKTATGRRLASERHARLQRFYDDLLEEI</sequence>
<dbReference type="Gene3D" id="1.10.3210.50">
    <property type="match status" value="1"/>
</dbReference>